<reference evidence="2 3" key="1">
    <citation type="submission" date="2023-02" db="EMBL/GenBank/DDBJ databases">
        <title>Novel Oscillospiraceae bacterial genomes.</title>
        <authorList>
            <person name="Srinivasan S."/>
            <person name="Austin M.N."/>
            <person name="Fiedler T.L."/>
            <person name="Strenk S.M."/>
            <person name="Agnew K.J."/>
            <person name="Nagana Gowda G.A."/>
            <person name="Raftery D."/>
            <person name="Beamer M.A."/>
            <person name="Achilles S.L."/>
            <person name="Wiesenfeld H.C."/>
            <person name="Fredricks D.N."/>
            <person name="Hillier S.L."/>
        </authorList>
    </citation>
    <scope>NUCLEOTIDE SEQUENCE [LARGE SCALE GENOMIC DNA]</scope>
    <source>
        <strain evidence="2 3">CHIC02 1186E3-8</strain>
    </source>
</reference>
<name>A0ABY8C8A1_9FIRM</name>
<dbReference type="Proteomes" id="UP001220478">
    <property type="component" value="Chromosome"/>
</dbReference>
<dbReference type="InterPro" id="IPR011060">
    <property type="entry name" value="RibuloseP-bd_barrel"/>
</dbReference>
<dbReference type="Pfam" id="PF25509">
    <property type="entry name" value="DUF7916"/>
    <property type="match status" value="1"/>
</dbReference>
<dbReference type="SUPFAM" id="SSF51366">
    <property type="entry name" value="Ribulose-phoshate binding barrel"/>
    <property type="match status" value="1"/>
</dbReference>
<protein>
    <submittedName>
        <fullName evidence="2">Haloacid dehalogenase-like hydrolase</fullName>
    </submittedName>
</protein>
<organism evidence="2 3">
    <name type="scientific">Amygdalobacter indicium</name>
    <dbReference type="NCBI Taxonomy" id="3029272"/>
    <lineage>
        <taxon>Bacteria</taxon>
        <taxon>Bacillati</taxon>
        <taxon>Bacillota</taxon>
        <taxon>Clostridia</taxon>
        <taxon>Eubacteriales</taxon>
        <taxon>Oscillospiraceae</taxon>
        <taxon>Amygdalobacter</taxon>
    </lineage>
</organism>
<keyword evidence="3" id="KW-1185">Reference proteome</keyword>
<proteinExistence type="predicted"/>
<sequence>MTKRLLSAYSSEIAALAGAELKQAILASEGRIIVGETVVTAAPLLAGVSNAEVMRAFAADMVILNEYDVNTRFVSGLENCSNPIAYLKELTSMPLGINLEPVDAQVGCASAMEAMGTVPGPEELRLMSDLITLPPGRQVSRETLQAAEKQGADFICLTGNPGTGVSNSSLKAAVKLAKQYFSGLVFVGKMHAAGLAEKVVDEQAVLDFVDAGADVILLPAAGTVPGVGEAELTALVRKIKAKGALTMAVVGTSQESADAQTIREIALANKRCGFDIHHLGDGSFGRMPDPENLLTLSLAIRGKRHTYFRMSQSLRR</sequence>
<dbReference type="EMBL" id="CP118868">
    <property type="protein sequence ID" value="WEG35657.1"/>
    <property type="molecule type" value="Genomic_DNA"/>
</dbReference>
<evidence type="ECO:0000259" key="1">
    <source>
        <dbReference type="Pfam" id="PF25509"/>
    </source>
</evidence>
<accession>A0ABY8C8A1</accession>
<dbReference type="RefSeq" id="WP_315571785.1">
    <property type="nucleotide sequence ID" value="NZ_CP118868.1"/>
</dbReference>
<dbReference type="InterPro" id="IPR057238">
    <property type="entry name" value="DUF7916"/>
</dbReference>
<evidence type="ECO:0000313" key="2">
    <source>
        <dbReference type="EMBL" id="WEG35657.1"/>
    </source>
</evidence>
<evidence type="ECO:0000313" key="3">
    <source>
        <dbReference type="Proteomes" id="UP001220478"/>
    </source>
</evidence>
<feature type="domain" description="DUF7916" evidence="1">
    <location>
        <begin position="6"/>
        <end position="316"/>
    </location>
</feature>
<gene>
    <name evidence="2" type="ORF">PYS61_00405</name>
</gene>